<name>A0AAW1TVQ8_9CUCU</name>
<gene>
    <name evidence="2" type="ORF">WA026_002720</name>
</gene>
<accession>A0AAW1TVQ8</accession>
<evidence type="ECO:0000256" key="1">
    <source>
        <dbReference type="SAM" id="SignalP"/>
    </source>
</evidence>
<feature type="chain" id="PRO_5043508862" description="Reverse transcriptase domain-containing protein" evidence="1">
    <location>
        <begin position="28"/>
        <end position="153"/>
    </location>
</feature>
<dbReference type="PANTHER" id="PTHR19446">
    <property type="entry name" value="REVERSE TRANSCRIPTASES"/>
    <property type="match status" value="1"/>
</dbReference>
<reference evidence="2 3" key="1">
    <citation type="submission" date="2023-03" db="EMBL/GenBank/DDBJ databases">
        <title>Genome insight into feeding habits of ladybird beetles.</title>
        <authorList>
            <person name="Li H.-S."/>
            <person name="Huang Y.-H."/>
            <person name="Pang H."/>
        </authorList>
    </citation>
    <scope>NUCLEOTIDE SEQUENCE [LARGE SCALE GENOMIC DNA]</scope>
    <source>
        <strain evidence="2">SYSU_2023b</strain>
        <tissue evidence="2">Whole body</tissue>
    </source>
</reference>
<feature type="signal peptide" evidence="1">
    <location>
        <begin position="1"/>
        <end position="27"/>
    </location>
</feature>
<proteinExistence type="predicted"/>
<dbReference type="EMBL" id="JARQZJ010000031">
    <property type="protein sequence ID" value="KAK9874373.1"/>
    <property type="molecule type" value="Genomic_DNA"/>
</dbReference>
<organism evidence="2 3">
    <name type="scientific">Henosepilachna vigintioctopunctata</name>
    <dbReference type="NCBI Taxonomy" id="420089"/>
    <lineage>
        <taxon>Eukaryota</taxon>
        <taxon>Metazoa</taxon>
        <taxon>Ecdysozoa</taxon>
        <taxon>Arthropoda</taxon>
        <taxon>Hexapoda</taxon>
        <taxon>Insecta</taxon>
        <taxon>Pterygota</taxon>
        <taxon>Neoptera</taxon>
        <taxon>Endopterygota</taxon>
        <taxon>Coleoptera</taxon>
        <taxon>Polyphaga</taxon>
        <taxon>Cucujiformia</taxon>
        <taxon>Coccinelloidea</taxon>
        <taxon>Coccinellidae</taxon>
        <taxon>Epilachninae</taxon>
        <taxon>Epilachnini</taxon>
        <taxon>Henosepilachna</taxon>
    </lineage>
</organism>
<dbReference type="Proteomes" id="UP001431783">
    <property type="component" value="Unassembled WGS sequence"/>
</dbReference>
<dbReference type="AlphaFoldDB" id="A0AAW1TVQ8"/>
<evidence type="ECO:0000313" key="3">
    <source>
        <dbReference type="Proteomes" id="UP001431783"/>
    </source>
</evidence>
<sequence>MSPLSFKGLFIPFSPFLFLSLWNKSFVVPIFESGNKSLISNYRGISIQSTIPKLLDCLMSSFLSWNCEAILIEQQHGFRNGRFTTSNLVLYLSDIIRCFESGIQIDAVYTDFSKALDRVNLNLLLAKLQSLGVHGALHRWFRSLMWPNPNGSL</sequence>
<evidence type="ECO:0008006" key="4">
    <source>
        <dbReference type="Google" id="ProtNLM"/>
    </source>
</evidence>
<protein>
    <recommendedName>
        <fullName evidence="4">Reverse transcriptase domain-containing protein</fullName>
    </recommendedName>
</protein>
<keyword evidence="1" id="KW-0732">Signal</keyword>
<keyword evidence="3" id="KW-1185">Reference proteome</keyword>
<comment type="caution">
    <text evidence="2">The sequence shown here is derived from an EMBL/GenBank/DDBJ whole genome shotgun (WGS) entry which is preliminary data.</text>
</comment>
<evidence type="ECO:0000313" key="2">
    <source>
        <dbReference type="EMBL" id="KAK9874373.1"/>
    </source>
</evidence>